<dbReference type="AlphaFoldDB" id="A0AA44DNP7"/>
<dbReference type="Proteomes" id="UP000573963">
    <property type="component" value="Unassembled WGS sequence"/>
</dbReference>
<name>A0AA44DNP7_PARBF</name>
<evidence type="ECO:0000313" key="2">
    <source>
        <dbReference type="EMBL" id="NME10754.1"/>
    </source>
</evidence>
<gene>
    <name evidence="2" type="ORF">HF875_14590</name>
</gene>
<accession>A0AA44DNP7</accession>
<dbReference type="PIRSF" id="PIRSF021328">
    <property type="entry name" value="UCP021328"/>
    <property type="match status" value="1"/>
</dbReference>
<reference evidence="2 3" key="1">
    <citation type="submission" date="2020-04" db="EMBL/GenBank/DDBJ databases">
        <authorList>
            <person name="Hitch T.C.A."/>
            <person name="Wylensek D."/>
            <person name="Clavel T."/>
        </authorList>
    </citation>
    <scope>NUCLEOTIDE SEQUENCE [LARGE SCALE GENOMIC DNA]</scope>
    <source>
        <strain evidence="2 3">Med78_4-601-WT-2</strain>
    </source>
</reference>
<sequence>MKQSSCKLTVLFQNPFWVGIFEEECEKEYNFAKIVLGAEPTESQLYELILKNYNEIPFKKTEAQALSTQKKVNYKRLQREVKKIQNEKGIGTKAQNAIKIQHEEAKVERIKKRKERKEEERDRMYELKQIKKKEKHKGH</sequence>
<dbReference type="EMBL" id="JABAFD010000011">
    <property type="protein sequence ID" value="NME10754.1"/>
    <property type="molecule type" value="Genomic_DNA"/>
</dbReference>
<proteinExistence type="predicted"/>
<dbReference type="InterPro" id="IPR016787">
    <property type="entry name" value="UCP021328"/>
</dbReference>
<evidence type="ECO:0000313" key="3">
    <source>
        <dbReference type="Proteomes" id="UP000573963"/>
    </source>
</evidence>
<protein>
    <submittedName>
        <fullName evidence="2">YjdF family protein</fullName>
    </submittedName>
</protein>
<feature type="compositionally biased region" description="Basic and acidic residues" evidence="1">
    <location>
        <begin position="116"/>
        <end position="129"/>
    </location>
</feature>
<comment type="caution">
    <text evidence="2">The sequence shown here is derived from an EMBL/GenBank/DDBJ whole genome shotgun (WGS) entry which is preliminary data.</text>
</comment>
<feature type="region of interest" description="Disordered" evidence="1">
    <location>
        <begin position="109"/>
        <end position="139"/>
    </location>
</feature>
<dbReference type="Pfam" id="PF11208">
    <property type="entry name" value="DUF2992"/>
    <property type="match status" value="1"/>
</dbReference>
<dbReference type="RefSeq" id="WP_168932639.1">
    <property type="nucleotide sequence ID" value="NZ_JABAFD010000011.1"/>
</dbReference>
<evidence type="ECO:0000256" key="1">
    <source>
        <dbReference type="SAM" id="MobiDB-lite"/>
    </source>
</evidence>
<organism evidence="2 3">
    <name type="scientific">Paraclostridium bifermentans</name>
    <name type="common">Clostridium bifermentans</name>
    <dbReference type="NCBI Taxonomy" id="1490"/>
    <lineage>
        <taxon>Bacteria</taxon>
        <taxon>Bacillati</taxon>
        <taxon>Bacillota</taxon>
        <taxon>Clostridia</taxon>
        <taxon>Peptostreptococcales</taxon>
        <taxon>Peptostreptococcaceae</taxon>
        <taxon>Paraclostridium</taxon>
    </lineage>
</organism>
<feature type="compositionally biased region" description="Basic residues" evidence="1">
    <location>
        <begin position="130"/>
        <end position="139"/>
    </location>
</feature>